<dbReference type="PROSITE" id="PS00022">
    <property type="entry name" value="EGF_1"/>
    <property type="match status" value="1"/>
</dbReference>
<proteinExistence type="predicted"/>
<evidence type="ECO:0000256" key="7">
    <source>
        <dbReference type="ARBA" id="ARBA00023180"/>
    </source>
</evidence>
<dbReference type="PANTHER" id="PTHR15036">
    <property type="entry name" value="PIKACHURIN-LIKE PROTEIN"/>
    <property type="match status" value="1"/>
</dbReference>
<dbReference type="SMART" id="SM00274">
    <property type="entry name" value="FOLN"/>
    <property type="match status" value="3"/>
</dbReference>
<feature type="domain" description="Laminin G" evidence="14">
    <location>
        <begin position="1058"/>
        <end position="1236"/>
    </location>
</feature>
<keyword evidence="9" id="KW-0245">EGF-like domain</keyword>
<dbReference type="InterPro" id="IPR000742">
    <property type="entry name" value="EGF"/>
</dbReference>
<dbReference type="InterPro" id="IPR036058">
    <property type="entry name" value="Kazal_dom_sf"/>
</dbReference>
<dbReference type="PANTHER" id="PTHR15036:SF85">
    <property type="entry name" value="SP2353, ISOFORM A"/>
    <property type="match status" value="1"/>
</dbReference>
<sequence length="1712" mass="195729">MIRNGRLFFLPILIVSIQSCAIIDILHIKNSTDIIFTGRVLSIHQWALNQPYSAFVWVFQILHGESYLLEHYQSTHIQRPLYIVVDDLVVCDGSSQLKYHDVKIFGVRIIHARFYSSFTPLRVTLANMNVIDVPMSTVSNKAYTVAVEQHNRDKNRKCLRIILMLVGIIIVLACIFLAIVVYRTLKTGIQRKSVATLYGNDSESMHNQSLFEFRYERNCQYRRIECEFNATCTEQDECRCIFDSDSACSSIICSHESKCRIDDNGLPRCFCPDNCDEYARTMPSHGYVCGSDNKTYESLCELNKKACQMQENLTPTHIGECHDCDHSDCPENPNKCNPHIQCLFDYHLLCASNLQEYSNECEMNKYACQSNIHLTKLHDGSCDFHEQRQQHEACKALICFHGKTCMIEDGIGVCRCIFNCSSEENKICGSNGISYRNLCEMQRDHCTREENIVQVDSSHCLQTCDTLRCPYGQCKQHYNEQVECECKQCSTIYSYQDIICGNNGISYSSQCHLEYDACTRHLDIRPIHMGQCNNCHNVTCPFHGRCQSEQGNYTCVCPSRNTCSPVRHDESYSICASNQQLFASQCEMDIRSCELQIHLYAIAPHYCNKDNNKPDYTRECGYDESLFDIVQSRTTECDTIGRCPMNSFCNTQTNRCCVKVITAILPYRMCSTDEHCGKNMVCLSGLCECARQDYIPARKKRECIAVPYLSVGSTCSDSPYGCCNDNITISPSADRRGCPEYCNCHSTGSLQPSCDPMTNSCYCRPAVGGPNCSHCENEYWGFSRILTHNNTGCTPCGCHPYGSKRKDCVQDTGECSCQSFATGRQCDKCIDSTLKLTERGCVNLYAGRRRLRTCRDLVCLFEGVCQIMNGHPRCTCHHVTCTNDEQRPMDICASDGRTYKSKCAIKRQRCLKQYEIGLIYPGVCTDGSSTEYSQFEEDFVIQDEEIAYDYPSQVITVDSKRCVTNSDCGENMVCLSEFCECAKQKYKRIPGPRCVAPHSNLLASNYTLNPVRRTTMGACIRRTPCENHATCIDRTDGNYKCLCAFGWQGRHCNERFDVTIPHFNRQSYFELKTHLSTKPSDNQLLRIDLIFASEHHNGLLLYSDDKLTEFYFIISIRNKILDITVRLDHFISTIQLPDKIELDTYSRLQVHILHNEIRARLNDGNISSRLLPFGSSFKSTLYLGGLPDSLNSLYQQFHLDEGFQGCIHELSINERRLTFNSTDHHIILTAQNIDECIANPCRSGIASCRSGTRCIPIQNNDANSYKCICDDHSSSLNTDCLISSIDRCSLKPCDYDQQCINVYPNNYTCICRNCSADNPYIAAFDTNSYIKRSPLEPLEHTGKFSIEIWFLSESSSGLLIYSDHVNSKKGYFTVSIQRRMVTCNIIMGSKTISLSSRYPIELNIWHRCSIEIHGQKLTLEVDQESPVVTYELFSTNILWPRSFTFIGNLPIQYRSFDILSNSIIVEGFRGAIQKIILNNQLLNDIRQDSIELFNISDYHGYPCHPNPCTLNKICQQTELNNYTCHTRYKVSNIKDVSVELDGKQNLVYSYVPVNLNRNYFKLFFRTTNSYGLIFYVGDTTTNVFSQYLSLTVINGFLQFTVKTDLNSAEIFLRSKSRIDDGHWHRIEIERFRRRITMKLDDSAPRRAATMGKNTAFRPNPTYIYVGGYHRLCGHDEQHCRGYRGCLKNFLIDKYFIDLFNDEINQYSSLKQC</sequence>
<comment type="subcellular location">
    <subcellularLocation>
        <location evidence="1">Secreted</location>
    </subcellularLocation>
</comment>
<dbReference type="PROSITE" id="PS01186">
    <property type="entry name" value="EGF_2"/>
    <property type="match status" value="1"/>
</dbReference>
<dbReference type="SUPFAM" id="SSF100895">
    <property type="entry name" value="Kazal-type serine protease inhibitors"/>
    <property type="match status" value="5"/>
</dbReference>
<feature type="disulfide bond" evidence="11">
    <location>
        <begin position="763"/>
        <end position="772"/>
    </location>
</feature>
<feature type="domain" description="Kazal-like" evidence="18">
    <location>
        <begin position="415"/>
        <end position="462"/>
    </location>
</feature>
<dbReference type="Pfam" id="PF02210">
    <property type="entry name" value="Laminin_G_2"/>
    <property type="match status" value="2"/>
</dbReference>
<dbReference type="GO" id="GO:0043113">
    <property type="term" value="P:receptor clustering"/>
    <property type="evidence" value="ECO:0007669"/>
    <property type="project" value="InterPro"/>
</dbReference>
<dbReference type="GO" id="GO:0043236">
    <property type="term" value="F:laminin binding"/>
    <property type="evidence" value="ECO:0007669"/>
    <property type="project" value="InterPro"/>
</dbReference>
<feature type="domain" description="NtA" evidence="17">
    <location>
        <begin position="20"/>
        <end position="142"/>
    </location>
</feature>
<dbReference type="Gene3D" id="2.10.25.10">
    <property type="entry name" value="Laminin"/>
    <property type="match status" value="3"/>
</dbReference>
<evidence type="ECO:0008006" key="21">
    <source>
        <dbReference type="Google" id="ProtNLM"/>
    </source>
</evidence>
<name>A0A816RJW0_9BILA</name>
<reference evidence="19" key="1">
    <citation type="submission" date="2021-02" db="EMBL/GenBank/DDBJ databases">
        <authorList>
            <person name="Nowell W R."/>
        </authorList>
    </citation>
    <scope>NUCLEOTIDE SEQUENCE</scope>
</reference>
<dbReference type="InterPro" id="IPR013320">
    <property type="entry name" value="ConA-like_dom_sf"/>
</dbReference>
<keyword evidence="6 9" id="KW-1015">Disulfide bond</keyword>
<feature type="chain" id="PRO_5032865626" description="Agrin-like protein" evidence="13">
    <location>
        <begin position="23"/>
        <end position="1712"/>
    </location>
</feature>
<dbReference type="CDD" id="cd00054">
    <property type="entry name" value="EGF_CA"/>
    <property type="match status" value="1"/>
</dbReference>
<dbReference type="CDD" id="cd00055">
    <property type="entry name" value="EGF_Lam"/>
    <property type="match status" value="2"/>
</dbReference>
<dbReference type="GO" id="GO:0005509">
    <property type="term" value="F:calcium ion binding"/>
    <property type="evidence" value="ECO:0007669"/>
    <property type="project" value="InterPro"/>
</dbReference>
<evidence type="ECO:0000259" key="14">
    <source>
        <dbReference type="PROSITE" id="PS50025"/>
    </source>
</evidence>
<feature type="disulfide bond" evidence="11">
    <location>
        <begin position="744"/>
        <end position="761"/>
    </location>
</feature>
<evidence type="ECO:0000259" key="17">
    <source>
        <dbReference type="PROSITE" id="PS51121"/>
    </source>
</evidence>
<feature type="domain" description="Laminin G" evidence="14">
    <location>
        <begin position="1535"/>
        <end position="1712"/>
    </location>
</feature>
<feature type="domain" description="Kazal-like" evidence="18">
    <location>
        <begin position="485"/>
        <end position="534"/>
    </location>
</feature>
<keyword evidence="12" id="KW-0472">Membrane</keyword>
<feature type="domain" description="Kazal-like" evidence="18">
    <location>
        <begin position="330"/>
        <end position="384"/>
    </location>
</feature>
<dbReference type="PROSITE" id="PS50027">
    <property type="entry name" value="EGF_LAM_2"/>
    <property type="match status" value="2"/>
</dbReference>
<dbReference type="Pfam" id="PF07648">
    <property type="entry name" value="Kazal_2"/>
    <property type="match status" value="6"/>
</dbReference>
<keyword evidence="2" id="KW-0964">Secreted</keyword>
<evidence type="ECO:0000256" key="13">
    <source>
        <dbReference type="SAM" id="SignalP"/>
    </source>
</evidence>
<dbReference type="SUPFAM" id="SSF57196">
    <property type="entry name" value="EGF/Laminin"/>
    <property type="match status" value="1"/>
</dbReference>
<dbReference type="PROSITE" id="PS51465">
    <property type="entry name" value="KAZAL_2"/>
    <property type="match status" value="5"/>
</dbReference>
<dbReference type="PROSITE" id="PS50025">
    <property type="entry name" value="LAM_G_DOMAIN"/>
    <property type="match status" value="3"/>
</dbReference>
<feature type="disulfide bond" evidence="11">
    <location>
        <begin position="742"/>
        <end position="754"/>
    </location>
</feature>
<evidence type="ECO:0000256" key="12">
    <source>
        <dbReference type="SAM" id="Phobius"/>
    </source>
</evidence>
<dbReference type="InterPro" id="IPR001791">
    <property type="entry name" value="Laminin_G"/>
</dbReference>
<accession>A0A816RJW0</accession>
<dbReference type="PROSITE" id="PS50026">
    <property type="entry name" value="EGF_3"/>
    <property type="match status" value="1"/>
</dbReference>
<dbReference type="SUPFAM" id="SSF49899">
    <property type="entry name" value="Concanavalin A-like lectins/glucanases"/>
    <property type="match status" value="3"/>
</dbReference>
<dbReference type="PROSITE" id="PS51257">
    <property type="entry name" value="PROKAR_LIPOPROTEIN"/>
    <property type="match status" value="1"/>
</dbReference>
<dbReference type="InterPro" id="IPR004850">
    <property type="entry name" value="NtA_dom"/>
</dbReference>
<evidence type="ECO:0000256" key="10">
    <source>
        <dbReference type="PROSITE-ProRule" id="PRU00122"/>
    </source>
</evidence>
<evidence type="ECO:0000259" key="18">
    <source>
        <dbReference type="PROSITE" id="PS51465"/>
    </source>
</evidence>
<comment type="caution">
    <text evidence="19">The sequence shown here is derived from an EMBL/GenBank/DDBJ whole genome shotgun (WGS) entry which is preliminary data.</text>
</comment>
<dbReference type="InterPro" id="IPR050372">
    <property type="entry name" value="Neurexin-related_CASP"/>
</dbReference>
<feature type="domain" description="Laminin G" evidence="14">
    <location>
        <begin position="1319"/>
        <end position="1503"/>
    </location>
</feature>
<dbReference type="SMART" id="SM00181">
    <property type="entry name" value="EGF"/>
    <property type="match status" value="5"/>
</dbReference>
<feature type="transmembrane region" description="Helical" evidence="12">
    <location>
        <begin position="161"/>
        <end position="182"/>
    </location>
</feature>
<dbReference type="Pfam" id="PF00053">
    <property type="entry name" value="EGF_laminin"/>
    <property type="match status" value="2"/>
</dbReference>
<keyword evidence="12" id="KW-1133">Transmembrane helix</keyword>
<feature type="domain" description="Kazal-like" evidence="18">
    <location>
        <begin position="272"/>
        <end position="323"/>
    </location>
</feature>
<feature type="domain" description="Laminin EGF-like" evidence="16">
    <location>
        <begin position="796"/>
        <end position="843"/>
    </location>
</feature>
<evidence type="ECO:0000256" key="2">
    <source>
        <dbReference type="ARBA" id="ARBA00022525"/>
    </source>
</evidence>
<evidence type="ECO:0000259" key="16">
    <source>
        <dbReference type="PROSITE" id="PS50027"/>
    </source>
</evidence>
<dbReference type="GO" id="GO:0030154">
    <property type="term" value="P:cell differentiation"/>
    <property type="evidence" value="ECO:0007669"/>
    <property type="project" value="UniProtKB-KW"/>
</dbReference>
<evidence type="ECO:0000259" key="15">
    <source>
        <dbReference type="PROSITE" id="PS50026"/>
    </source>
</evidence>
<evidence type="ECO:0000256" key="4">
    <source>
        <dbReference type="ARBA" id="ARBA00022737"/>
    </source>
</evidence>
<dbReference type="Gene3D" id="2.60.120.200">
    <property type="match status" value="3"/>
</dbReference>
<dbReference type="PROSITE" id="PS01248">
    <property type="entry name" value="EGF_LAM_1"/>
    <property type="match status" value="1"/>
</dbReference>
<evidence type="ECO:0000256" key="3">
    <source>
        <dbReference type="ARBA" id="ARBA00022729"/>
    </source>
</evidence>
<comment type="caution">
    <text evidence="9">Lacks conserved residue(s) required for the propagation of feature annotation.</text>
</comment>
<dbReference type="SMART" id="SM00180">
    <property type="entry name" value="EGF_Lam"/>
    <property type="match status" value="2"/>
</dbReference>
<dbReference type="SMART" id="SM00179">
    <property type="entry name" value="EGF_CA"/>
    <property type="match status" value="2"/>
</dbReference>
<dbReference type="Gene3D" id="3.30.60.30">
    <property type="match status" value="6"/>
</dbReference>
<keyword evidence="12" id="KW-0812">Transmembrane</keyword>
<keyword evidence="5" id="KW-0221">Differentiation</keyword>
<dbReference type="CDD" id="cd00110">
    <property type="entry name" value="LamG"/>
    <property type="match status" value="3"/>
</dbReference>
<gene>
    <name evidence="19" type="ORF">WKI299_LOCUS14885</name>
</gene>
<dbReference type="PROSITE" id="PS51121">
    <property type="entry name" value="NTA"/>
    <property type="match status" value="1"/>
</dbReference>
<dbReference type="InterPro" id="IPR001881">
    <property type="entry name" value="EGF-like_Ca-bd_dom"/>
</dbReference>
<feature type="domain" description="EGF-like" evidence="15">
    <location>
        <begin position="1015"/>
        <end position="1053"/>
    </location>
</feature>
<evidence type="ECO:0000313" key="19">
    <source>
        <dbReference type="EMBL" id="CAF2074805.1"/>
    </source>
</evidence>
<evidence type="ECO:0000256" key="5">
    <source>
        <dbReference type="ARBA" id="ARBA00022782"/>
    </source>
</evidence>
<dbReference type="InterPro" id="IPR002350">
    <property type="entry name" value="Kazal_dom"/>
</dbReference>
<protein>
    <recommendedName>
        <fullName evidence="21">Agrin-like protein</fullName>
    </recommendedName>
</protein>
<dbReference type="EMBL" id="CAJNRF010005851">
    <property type="protein sequence ID" value="CAF2074805.1"/>
    <property type="molecule type" value="Genomic_DNA"/>
</dbReference>
<dbReference type="InterPro" id="IPR003645">
    <property type="entry name" value="Fol_N"/>
</dbReference>
<evidence type="ECO:0000313" key="20">
    <source>
        <dbReference type="Proteomes" id="UP000663856"/>
    </source>
</evidence>
<dbReference type="SMART" id="SM00280">
    <property type="entry name" value="KAZAL"/>
    <property type="match status" value="6"/>
</dbReference>
<keyword evidence="4" id="KW-0677">Repeat</keyword>
<feature type="disulfide bond" evidence="11">
    <location>
        <begin position="817"/>
        <end position="826"/>
    </location>
</feature>
<keyword evidence="7" id="KW-0325">Glycoprotein</keyword>
<dbReference type="FunFam" id="2.10.25.10:FF:000090">
    <property type="entry name" value="laminin subunit alpha"/>
    <property type="match status" value="1"/>
</dbReference>
<feature type="domain" description="Kazal-like" evidence="18">
    <location>
        <begin position="868"/>
        <end position="926"/>
    </location>
</feature>
<feature type="disulfide bond" evidence="9">
    <location>
        <begin position="1043"/>
        <end position="1052"/>
    </location>
</feature>
<feature type="disulfide bond" evidence="11">
    <location>
        <begin position="798"/>
        <end position="815"/>
    </location>
</feature>
<keyword evidence="8 11" id="KW-0424">Laminin EGF-like domain</keyword>
<feature type="disulfide bond" evidence="11">
    <location>
        <begin position="796"/>
        <end position="808"/>
    </location>
</feature>
<evidence type="ECO:0000256" key="9">
    <source>
        <dbReference type="PROSITE-ProRule" id="PRU00076"/>
    </source>
</evidence>
<evidence type="ECO:0000256" key="1">
    <source>
        <dbReference type="ARBA" id="ARBA00004613"/>
    </source>
</evidence>
<dbReference type="GO" id="GO:0005576">
    <property type="term" value="C:extracellular region"/>
    <property type="evidence" value="ECO:0007669"/>
    <property type="project" value="UniProtKB-SubCell"/>
</dbReference>
<evidence type="ECO:0000256" key="11">
    <source>
        <dbReference type="PROSITE-ProRule" id="PRU00460"/>
    </source>
</evidence>
<feature type="domain" description="Laminin EGF-like" evidence="16">
    <location>
        <begin position="742"/>
        <end position="795"/>
    </location>
</feature>
<feature type="signal peptide" evidence="13">
    <location>
        <begin position="1"/>
        <end position="22"/>
    </location>
</feature>
<evidence type="ECO:0000256" key="8">
    <source>
        <dbReference type="ARBA" id="ARBA00023292"/>
    </source>
</evidence>
<evidence type="ECO:0000256" key="6">
    <source>
        <dbReference type="ARBA" id="ARBA00023157"/>
    </source>
</evidence>
<dbReference type="CDD" id="cd00104">
    <property type="entry name" value="KAZAL_FS"/>
    <property type="match status" value="4"/>
</dbReference>
<dbReference type="SMART" id="SM00282">
    <property type="entry name" value="LamG"/>
    <property type="match status" value="3"/>
</dbReference>
<dbReference type="InterPro" id="IPR002049">
    <property type="entry name" value="LE_dom"/>
</dbReference>
<dbReference type="GO" id="GO:0005886">
    <property type="term" value="C:plasma membrane"/>
    <property type="evidence" value="ECO:0007669"/>
    <property type="project" value="GOC"/>
</dbReference>
<dbReference type="Pfam" id="PF00054">
    <property type="entry name" value="Laminin_G_1"/>
    <property type="match status" value="1"/>
</dbReference>
<dbReference type="Proteomes" id="UP000663856">
    <property type="component" value="Unassembled WGS sequence"/>
</dbReference>
<organism evidence="19 20">
    <name type="scientific">Rotaria magnacalcarata</name>
    <dbReference type="NCBI Taxonomy" id="392030"/>
    <lineage>
        <taxon>Eukaryota</taxon>
        <taxon>Metazoa</taxon>
        <taxon>Spiralia</taxon>
        <taxon>Gnathifera</taxon>
        <taxon>Rotifera</taxon>
        <taxon>Eurotatoria</taxon>
        <taxon>Bdelloidea</taxon>
        <taxon>Philodinida</taxon>
        <taxon>Philodinidae</taxon>
        <taxon>Rotaria</taxon>
    </lineage>
</organism>
<feature type="disulfide bond" evidence="10">
    <location>
        <begin position="1685"/>
        <end position="1712"/>
    </location>
</feature>
<keyword evidence="3 13" id="KW-0732">Signal</keyword>